<comment type="caution">
    <text evidence="6">The sequence shown here is derived from an EMBL/GenBank/DDBJ whole genome shotgun (WGS) entry which is preliminary data.</text>
</comment>
<evidence type="ECO:0000256" key="1">
    <source>
        <dbReference type="ARBA" id="ARBA00010520"/>
    </source>
</evidence>
<dbReference type="InterPro" id="IPR006760">
    <property type="entry name" value="Endosulphine"/>
</dbReference>
<comment type="function">
    <text evidence="4">Protein phosphatase inhibitor that specifically inhibits protein phosphatase 2A (PP2A) during mitosis.</text>
</comment>
<name>A0A9Q1BND7_HOLLE</name>
<evidence type="ECO:0000256" key="5">
    <source>
        <dbReference type="SAM" id="MobiDB-lite"/>
    </source>
</evidence>
<feature type="region of interest" description="Disordered" evidence="5">
    <location>
        <begin position="53"/>
        <end position="98"/>
    </location>
</feature>
<proteinExistence type="inferred from homology"/>
<evidence type="ECO:0000256" key="3">
    <source>
        <dbReference type="ARBA" id="ARBA00023272"/>
    </source>
</evidence>
<keyword evidence="3 4" id="KW-0650">Protein phosphatase inhibitor</keyword>
<organism evidence="6 7">
    <name type="scientific">Holothuria leucospilota</name>
    <name type="common">Black long sea cucumber</name>
    <name type="synonym">Mertensiothuria leucospilota</name>
    <dbReference type="NCBI Taxonomy" id="206669"/>
    <lineage>
        <taxon>Eukaryota</taxon>
        <taxon>Metazoa</taxon>
        <taxon>Echinodermata</taxon>
        <taxon>Eleutherozoa</taxon>
        <taxon>Echinozoa</taxon>
        <taxon>Holothuroidea</taxon>
        <taxon>Aspidochirotacea</taxon>
        <taxon>Aspidochirotida</taxon>
        <taxon>Holothuriidae</taxon>
        <taxon>Holothuria</taxon>
    </lineage>
</organism>
<dbReference type="OrthoDB" id="5949865at2759"/>
<keyword evidence="7" id="KW-1185">Reference proteome</keyword>
<evidence type="ECO:0000313" key="7">
    <source>
        <dbReference type="Proteomes" id="UP001152320"/>
    </source>
</evidence>
<dbReference type="GO" id="GO:0005737">
    <property type="term" value="C:cytoplasm"/>
    <property type="evidence" value="ECO:0007669"/>
    <property type="project" value="UniProtKB-SubCell"/>
</dbReference>
<keyword evidence="4" id="KW-0131">Cell cycle</keyword>
<comment type="similarity">
    <text evidence="1 4">Belongs to the endosulfine family.</text>
</comment>
<gene>
    <name evidence="6" type="ORF">HOLleu_29501</name>
</gene>
<dbReference type="PANTHER" id="PTHR10358:SF6">
    <property type="entry name" value="ENDOSULFINE, ISOFORM A"/>
    <property type="match status" value="1"/>
</dbReference>
<sequence>MQKTPEDLEAEKLAQLKKKFGNVGKPGGSDFLRKKLNKVKYFDSGDYNMAKQTGNVKPGLRGNGKSSLLQTGATGQAHPTPASMPHRKVSSEVSKLAV</sequence>
<dbReference type="PANTHER" id="PTHR10358">
    <property type="entry name" value="ENDOSULFINE"/>
    <property type="match status" value="1"/>
</dbReference>
<evidence type="ECO:0000256" key="2">
    <source>
        <dbReference type="ARBA" id="ARBA00022776"/>
    </source>
</evidence>
<dbReference type="GO" id="GO:0004864">
    <property type="term" value="F:protein phosphatase inhibitor activity"/>
    <property type="evidence" value="ECO:0007669"/>
    <property type="project" value="UniProtKB-KW"/>
</dbReference>
<keyword evidence="4" id="KW-0132">Cell division</keyword>
<dbReference type="Pfam" id="PF04667">
    <property type="entry name" value="Endosulfine"/>
    <property type="match status" value="1"/>
</dbReference>
<reference evidence="6" key="1">
    <citation type="submission" date="2021-10" db="EMBL/GenBank/DDBJ databases">
        <title>Tropical sea cucumber genome reveals ecological adaptation and Cuvierian tubules defense mechanism.</title>
        <authorList>
            <person name="Chen T."/>
        </authorList>
    </citation>
    <scope>NUCLEOTIDE SEQUENCE</scope>
    <source>
        <strain evidence="6">Nanhai2018</strain>
        <tissue evidence="6">Muscle</tissue>
    </source>
</reference>
<dbReference type="Proteomes" id="UP001152320">
    <property type="component" value="Chromosome 14"/>
</dbReference>
<evidence type="ECO:0000313" key="6">
    <source>
        <dbReference type="EMBL" id="KAJ8029958.1"/>
    </source>
</evidence>
<evidence type="ECO:0000256" key="4">
    <source>
        <dbReference type="RuleBase" id="RU363120"/>
    </source>
</evidence>
<feature type="compositionally biased region" description="Polar residues" evidence="5">
    <location>
        <begin position="64"/>
        <end position="74"/>
    </location>
</feature>
<accession>A0A9Q1BND7</accession>
<protein>
    <submittedName>
        <fullName evidence="6">cAMP-regulated phosphoprotein 19-B</fullName>
    </submittedName>
</protein>
<dbReference type="AlphaFoldDB" id="A0A9Q1BND7"/>
<dbReference type="EMBL" id="JAIZAY010000014">
    <property type="protein sequence ID" value="KAJ8029958.1"/>
    <property type="molecule type" value="Genomic_DNA"/>
</dbReference>
<keyword evidence="4" id="KW-0963">Cytoplasm</keyword>
<comment type="subcellular location">
    <subcellularLocation>
        <location evidence="4">Cytoplasm</location>
    </subcellularLocation>
</comment>
<dbReference type="GO" id="GO:0051301">
    <property type="term" value="P:cell division"/>
    <property type="evidence" value="ECO:0007669"/>
    <property type="project" value="UniProtKB-KW"/>
</dbReference>
<keyword evidence="2 4" id="KW-0498">Mitosis</keyword>